<sequence>MTARRRIRSLLALALAGALAVTGSLTAAAAEAGTRAASGATGTIGWTVETADNDNGVGRGNFTYDVEPGAVISDTMVVVNTGTQALPLAVYAADAFTTSSGDIDVLVDGTPSIGAGTWVAIGTPAVELLPGQQADIAFTISVPADARPGDHAAGIVTSLVTTDASQSLSVDRRLGTRVNLRVAGELSPAAAIADVSTAYTPSWNPFAAGTLTVSYALENPGNTRITGVETLAVAGPLGLFGADTAPAQLREIIPGSVVEVTRELPVMSLGWVGGTLTVTPEGVGLGTGSVAPVTVDVGTVALPWSLYALLVLAAAIVAGGLLVLRRARRARLTAAGAAAP</sequence>
<reference evidence="3 4" key="1">
    <citation type="submission" date="2020-06" db="EMBL/GenBank/DDBJ databases">
        <authorList>
            <person name="Jo H."/>
        </authorList>
    </citation>
    <scope>NUCLEOTIDE SEQUENCE [LARGE SCALE GENOMIC DNA]</scope>
    <source>
        <strain evidence="3 4">I46</strain>
    </source>
</reference>
<evidence type="ECO:0000256" key="2">
    <source>
        <dbReference type="SAM" id="SignalP"/>
    </source>
</evidence>
<feature type="signal peptide" evidence="2">
    <location>
        <begin position="1"/>
        <end position="29"/>
    </location>
</feature>
<dbReference type="Proteomes" id="UP000509638">
    <property type="component" value="Chromosome"/>
</dbReference>
<feature type="transmembrane region" description="Helical" evidence="1">
    <location>
        <begin position="304"/>
        <end position="324"/>
    </location>
</feature>
<keyword evidence="1" id="KW-0812">Transmembrane</keyword>
<evidence type="ECO:0000313" key="4">
    <source>
        <dbReference type="Proteomes" id="UP000509638"/>
    </source>
</evidence>
<dbReference type="GO" id="GO:0005975">
    <property type="term" value="P:carbohydrate metabolic process"/>
    <property type="evidence" value="ECO:0007669"/>
    <property type="project" value="UniProtKB-ARBA"/>
</dbReference>
<dbReference type="InterPro" id="IPR013783">
    <property type="entry name" value="Ig-like_fold"/>
</dbReference>
<keyword evidence="2" id="KW-0732">Signal</keyword>
<protein>
    <submittedName>
        <fullName evidence="3">DUF916 domain-containing protein</fullName>
    </submittedName>
</protein>
<name>A0A7D5ES71_9MICO</name>
<accession>A0A7D5ES71</accession>
<dbReference type="EMBL" id="CP058316">
    <property type="protein sequence ID" value="QLD11745.1"/>
    <property type="molecule type" value="Genomic_DNA"/>
</dbReference>
<gene>
    <name evidence="3" type="ORF">HW566_08155</name>
</gene>
<evidence type="ECO:0000256" key="1">
    <source>
        <dbReference type="SAM" id="Phobius"/>
    </source>
</evidence>
<dbReference type="Gene3D" id="2.60.40.10">
    <property type="entry name" value="Immunoglobulins"/>
    <property type="match status" value="1"/>
</dbReference>
<dbReference type="AlphaFoldDB" id="A0A7D5ES71"/>
<evidence type="ECO:0000313" key="3">
    <source>
        <dbReference type="EMBL" id="QLD11745.1"/>
    </source>
</evidence>
<proteinExistence type="predicted"/>
<keyword evidence="1" id="KW-0472">Membrane</keyword>
<feature type="chain" id="PRO_5028856575" evidence="2">
    <location>
        <begin position="30"/>
        <end position="340"/>
    </location>
</feature>
<organism evidence="3 4">
    <name type="scientific">Microbacterium oleivorans</name>
    <dbReference type="NCBI Taxonomy" id="273677"/>
    <lineage>
        <taxon>Bacteria</taxon>
        <taxon>Bacillati</taxon>
        <taxon>Actinomycetota</taxon>
        <taxon>Actinomycetes</taxon>
        <taxon>Micrococcales</taxon>
        <taxon>Microbacteriaceae</taxon>
        <taxon>Microbacterium</taxon>
    </lineage>
</organism>
<dbReference type="RefSeq" id="WP_178011934.1">
    <property type="nucleotide sequence ID" value="NZ_CP058316.1"/>
</dbReference>
<keyword evidence="1" id="KW-1133">Transmembrane helix</keyword>